<dbReference type="Gene3D" id="2.30.38.10">
    <property type="entry name" value="Luciferase, Domain 3"/>
    <property type="match status" value="1"/>
</dbReference>
<dbReference type="InterPro" id="IPR000873">
    <property type="entry name" value="AMP-dep_synth/lig_dom"/>
</dbReference>
<dbReference type="InterPro" id="IPR010071">
    <property type="entry name" value="AA_adenyl_dom"/>
</dbReference>
<dbReference type="Proteomes" id="UP001301728">
    <property type="component" value="Unassembled WGS sequence"/>
</dbReference>
<dbReference type="InterPro" id="IPR025110">
    <property type="entry name" value="AMP-bd_C"/>
</dbReference>
<dbReference type="NCBIfam" id="TIGR01733">
    <property type="entry name" value="AA-adenyl-dom"/>
    <property type="match status" value="1"/>
</dbReference>
<dbReference type="RefSeq" id="WP_323219878.1">
    <property type="nucleotide sequence ID" value="NZ_JAYGHT010000132.1"/>
</dbReference>
<evidence type="ECO:0000259" key="3">
    <source>
        <dbReference type="PROSITE" id="PS50075"/>
    </source>
</evidence>
<dbReference type="InterPro" id="IPR036736">
    <property type="entry name" value="ACP-like_sf"/>
</dbReference>
<dbReference type="EMBL" id="JAYGHT010000132">
    <property type="protein sequence ID" value="MEA5521353.1"/>
    <property type="molecule type" value="Genomic_DNA"/>
</dbReference>
<evidence type="ECO:0000313" key="4">
    <source>
        <dbReference type="EMBL" id="MEA5521353.1"/>
    </source>
</evidence>
<dbReference type="Pfam" id="PF00668">
    <property type="entry name" value="Condensation"/>
    <property type="match status" value="1"/>
</dbReference>
<dbReference type="Gene3D" id="3.30.300.30">
    <property type="match status" value="1"/>
</dbReference>
<dbReference type="SUPFAM" id="SSF52777">
    <property type="entry name" value="CoA-dependent acyltransferases"/>
    <property type="match status" value="1"/>
</dbReference>
<dbReference type="InterPro" id="IPR020459">
    <property type="entry name" value="AMP-binding"/>
</dbReference>
<dbReference type="SUPFAM" id="SSF47336">
    <property type="entry name" value="ACP-like"/>
    <property type="match status" value="1"/>
</dbReference>
<feature type="coiled-coil region" evidence="2">
    <location>
        <begin position="8"/>
        <end position="42"/>
    </location>
</feature>
<dbReference type="InterPro" id="IPR023213">
    <property type="entry name" value="CAT-like_dom_sf"/>
</dbReference>
<dbReference type="PANTHER" id="PTHR45527:SF1">
    <property type="entry name" value="FATTY ACID SYNTHASE"/>
    <property type="match status" value="1"/>
</dbReference>
<dbReference type="PROSITE" id="PS50075">
    <property type="entry name" value="CARRIER"/>
    <property type="match status" value="1"/>
</dbReference>
<name>A0ABU5U5C1_9CYAN</name>
<comment type="caution">
    <text evidence="4">The sequence shown here is derived from an EMBL/GenBank/DDBJ whole genome shotgun (WGS) entry which is preliminary data.</text>
</comment>
<dbReference type="PROSITE" id="PS00455">
    <property type="entry name" value="AMP_BINDING"/>
    <property type="match status" value="1"/>
</dbReference>
<keyword evidence="2" id="KW-0175">Coiled coil</keyword>
<protein>
    <submittedName>
        <fullName evidence="4">Amino acid adenylation domain-containing protein</fullName>
    </submittedName>
</protein>
<comment type="cofactor">
    <cofactor evidence="1">
        <name>pantetheine 4'-phosphate</name>
        <dbReference type="ChEBI" id="CHEBI:47942"/>
    </cofactor>
</comment>
<keyword evidence="5" id="KW-1185">Reference proteome</keyword>
<dbReference type="Pfam" id="PF13193">
    <property type="entry name" value="AMP-binding_C"/>
    <property type="match status" value="1"/>
</dbReference>
<reference evidence="4 5" key="1">
    <citation type="submission" date="2023-12" db="EMBL/GenBank/DDBJ databases">
        <title>Baltic Sea Cyanobacteria.</title>
        <authorList>
            <person name="Delbaje E."/>
            <person name="Fewer D.P."/>
            <person name="Shishido T.K."/>
        </authorList>
    </citation>
    <scope>NUCLEOTIDE SEQUENCE [LARGE SCALE GENOMIC DNA]</scope>
    <source>
        <strain evidence="4 5">CCNP 1315</strain>
    </source>
</reference>
<evidence type="ECO:0000256" key="1">
    <source>
        <dbReference type="ARBA" id="ARBA00001957"/>
    </source>
</evidence>
<evidence type="ECO:0000256" key="2">
    <source>
        <dbReference type="SAM" id="Coils"/>
    </source>
</evidence>
<dbReference type="PRINTS" id="PR00154">
    <property type="entry name" value="AMPBINDING"/>
</dbReference>
<dbReference type="Gene3D" id="3.40.50.980">
    <property type="match status" value="2"/>
</dbReference>
<dbReference type="Gene3D" id="1.10.1200.10">
    <property type="entry name" value="ACP-like"/>
    <property type="match status" value="1"/>
</dbReference>
<dbReference type="Gene3D" id="3.30.559.10">
    <property type="entry name" value="Chloramphenicol acetyltransferase-like domain"/>
    <property type="match status" value="1"/>
</dbReference>
<dbReference type="Pfam" id="PF00501">
    <property type="entry name" value="AMP-binding"/>
    <property type="match status" value="1"/>
</dbReference>
<dbReference type="InterPro" id="IPR001242">
    <property type="entry name" value="Condensation_dom"/>
</dbReference>
<dbReference type="InterPro" id="IPR009081">
    <property type="entry name" value="PP-bd_ACP"/>
</dbReference>
<gene>
    <name evidence="4" type="ORF">VB854_20650</name>
</gene>
<dbReference type="Pfam" id="PF00550">
    <property type="entry name" value="PP-binding"/>
    <property type="match status" value="1"/>
</dbReference>
<dbReference type="InterPro" id="IPR020845">
    <property type="entry name" value="AMP-binding_CS"/>
</dbReference>
<dbReference type="SMART" id="SM01294">
    <property type="entry name" value="PKS_PP_betabranch"/>
    <property type="match status" value="1"/>
</dbReference>
<feature type="domain" description="Carrier" evidence="3">
    <location>
        <begin position="811"/>
        <end position="885"/>
    </location>
</feature>
<organism evidence="4 5">
    <name type="scientific">Limnoraphis robusta CCNP1315</name>
    <dbReference type="NCBI Taxonomy" id="3110306"/>
    <lineage>
        <taxon>Bacteria</taxon>
        <taxon>Bacillati</taxon>
        <taxon>Cyanobacteriota</taxon>
        <taxon>Cyanophyceae</taxon>
        <taxon>Oscillatoriophycideae</taxon>
        <taxon>Oscillatoriales</taxon>
        <taxon>Sirenicapillariaceae</taxon>
        <taxon>Limnoraphis</taxon>
    </lineage>
</organism>
<dbReference type="SUPFAM" id="SSF56801">
    <property type="entry name" value="Acetyl-CoA synthetase-like"/>
    <property type="match status" value="1"/>
</dbReference>
<accession>A0ABU5U5C1</accession>
<dbReference type="CDD" id="cd05930">
    <property type="entry name" value="A_NRPS"/>
    <property type="match status" value="1"/>
</dbReference>
<evidence type="ECO:0000313" key="5">
    <source>
        <dbReference type="Proteomes" id="UP001301728"/>
    </source>
</evidence>
<dbReference type="InterPro" id="IPR045851">
    <property type="entry name" value="AMP-bd_C_sf"/>
</dbReference>
<dbReference type="PANTHER" id="PTHR45527">
    <property type="entry name" value="NONRIBOSOMAL PEPTIDE SYNTHETASE"/>
    <property type="match status" value="1"/>
</dbReference>
<proteinExistence type="predicted"/>
<sequence length="1125" mass="125433">MTLFTHRIQQYDVEIASLHQKINALQSEQDKLRKNENNAASALKVLEDVVQEFGDDGEVMQSLKEKLETLFTATTDGESEIDNLPSNKFQEYHSTLRFQSQNEADLFGNEARKRGICNNFESFSDGSLYVFGVSDEDALNRLINDKKSAKIDVPEAEPTATTSRANSELLHAHPMIFFDAHADSMRLFLFTKDHAVATYEKAKEAGLAKQHELHKLKDTWLLVLSPVNRDTAFKIKELAVEKSSPTAIATAPQIAIEPPPQSETKAIAANPIQPISELPLLTETECHQLLVEWNNTTKEYPQDKCIHQLFEEQVELTPNAVAVVFKNQQLTYRELNTKANQLAHYLQTLGVKPEVLVGICIERSLEMIIGLLGILKAGGAYVPIDTAYPSERIAYMLDDSQLPVLLTQQKLVTSLPKHQAQVVICLDSDWEEISKGSKVAPQSGVTLENLAYIIYTSGSTGKPKGVLIPHSGVLNLVFWHQHAFEVTLSDRATQLAGTAFDASVWEIWPYLASGASIYLVKPEILLSPGELRDWLLTQEITITFVPTPIAEKLLSLQWPCDGALRIMLTGGDKLHQYPSASIPFKIVNNYGPTENTVVTTSGLVVCDRTDNTLPHIGRPIDNTQVYILDRYLQPVPIGVPGELHIAGVGLARGYLNQLDLTQQKFILNPFSNEPGERLYKTGDLARYLSDGNIEYIGRIDNQVKIRGFRIELGEIETAISQHQSVKQTVVIATENNIGNKQLAAYIVPKPQAAPTSSDLRNFLKQILPDYMIPATFIMLETLPLTPNGKIDTKALPKPYSAHQQRATTKVPPQTATQKILASIWAEVLQLQEVGIHDNFFELGGDSIISIQIVARCHQANLHLTVKDLFQHQTIAGLAQIVTTTKEIKTEQGLVTGIVPLTPILHWFTSQNLPEPHHFNQSFLFEISPDVKPEILRQVFQQLLLHHDALRLRLILNGDTWQLINAPAEESEIFSIIDLSKIGQSEQITAIEATANQLQASLNLSDSPIIRVALFHLGNQQANRLLIIIHHLAVDGISWRILLEDLSVAYQQLSQDKTIQLPAKTTSFQDWGIRLTEYAQTQTAVAELDYWLTQLNSQITPLPVDYPAEIGENKIYDTSAVSVSIF</sequence>